<protein>
    <submittedName>
        <fullName evidence="2">Ficolin-2</fullName>
    </submittedName>
</protein>
<dbReference type="InterPro" id="IPR050373">
    <property type="entry name" value="Fibrinogen_C-term_domain"/>
</dbReference>
<evidence type="ECO:0000313" key="2">
    <source>
        <dbReference type="EMBL" id="GFR79704.1"/>
    </source>
</evidence>
<name>A0AAV4G388_9GAST</name>
<sequence>MTVTALHKNNQQTRRTTGDVDFFRNWTDYKNGFGSPPGDFWLGNDAIHELTQKNAHELRIDLQADGRDLFAHYSWFIVNDEADGYRLQLGTPSGTLGHSPILGMAYNNGQKFSTKDRDNDVFADRNCAELYHGAWWYKDCTFVNLNGNWWYSKYRDARGMMWNSGSGLIHADSTEMKIRRL</sequence>
<dbReference type="GO" id="GO:0005615">
    <property type="term" value="C:extracellular space"/>
    <property type="evidence" value="ECO:0007669"/>
    <property type="project" value="TreeGrafter"/>
</dbReference>
<evidence type="ECO:0000259" key="1">
    <source>
        <dbReference type="PROSITE" id="PS51406"/>
    </source>
</evidence>
<dbReference type="InterPro" id="IPR036056">
    <property type="entry name" value="Fibrinogen-like_C"/>
</dbReference>
<dbReference type="SMART" id="SM00186">
    <property type="entry name" value="FBG"/>
    <property type="match status" value="1"/>
</dbReference>
<reference evidence="2 3" key="1">
    <citation type="journal article" date="2021" name="Elife">
        <title>Chloroplast acquisition without the gene transfer in kleptoplastic sea slugs, Plakobranchus ocellatus.</title>
        <authorList>
            <person name="Maeda T."/>
            <person name="Takahashi S."/>
            <person name="Yoshida T."/>
            <person name="Shimamura S."/>
            <person name="Takaki Y."/>
            <person name="Nagai Y."/>
            <person name="Toyoda A."/>
            <person name="Suzuki Y."/>
            <person name="Arimoto A."/>
            <person name="Ishii H."/>
            <person name="Satoh N."/>
            <person name="Nishiyama T."/>
            <person name="Hasebe M."/>
            <person name="Maruyama T."/>
            <person name="Minagawa J."/>
            <person name="Obokata J."/>
            <person name="Shigenobu S."/>
        </authorList>
    </citation>
    <scope>NUCLEOTIDE SEQUENCE [LARGE SCALE GENOMIC DNA]</scope>
</reference>
<dbReference type="Proteomes" id="UP000762676">
    <property type="component" value="Unassembled WGS sequence"/>
</dbReference>
<keyword evidence="3" id="KW-1185">Reference proteome</keyword>
<dbReference type="PANTHER" id="PTHR19143">
    <property type="entry name" value="FIBRINOGEN/TENASCIN/ANGIOPOEITIN"/>
    <property type="match status" value="1"/>
</dbReference>
<accession>A0AAV4G388</accession>
<evidence type="ECO:0000313" key="3">
    <source>
        <dbReference type="Proteomes" id="UP000762676"/>
    </source>
</evidence>
<organism evidence="2 3">
    <name type="scientific">Elysia marginata</name>
    <dbReference type="NCBI Taxonomy" id="1093978"/>
    <lineage>
        <taxon>Eukaryota</taxon>
        <taxon>Metazoa</taxon>
        <taxon>Spiralia</taxon>
        <taxon>Lophotrochozoa</taxon>
        <taxon>Mollusca</taxon>
        <taxon>Gastropoda</taxon>
        <taxon>Heterobranchia</taxon>
        <taxon>Euthyneura</taxon>
        <taxon>Panpulmonata</taxon>
        <taxon>Sacoglossa</taxon>
        <taxon>Placobranchoidea</taxon>
        <taxon>Plakobranchidae</taxon>
        <taxon>Elysia</taxon>
    </lineage>
</organism>
<dbReference type="EMBL" id="BMAT01001104">
    <property type="protein sequence ID" value="GFR79704.1"/>
    <property type="molecule type" value="Genomic_DNA"/>
</dbReference>
<dbReference type="Gene3D" id="3.90.215.10">
    <property type="entry name" value="Gamma Fibrinogen, chain A, domain 1"/>
    <property type="match status" value="1"/>
</dbReference>
<dbReference type="InterPro" id="IPR002181">
    <property type="entry name" value="Fibrinogen_a/b/g_C_dom"/>
</dbReference>
<feature type="domain" description="Fibrinogen C-terminal" evidence="1">
    <location>
        <begin position="1"/>
        <end position="181"/>
    </location>
</feature>
<gene>
    <name evidence="2" type="ORF">ElyMa_000562000</name>
</gene>
<proteinExistence type="predicted"/>
<dbReference type="AlphaFoldDB" id="A0AAV4G388"/>
<dbReference type="InterPro" id="IPR014716">
    <property type="entry name" value="Fibrinogen_a/b/g_C_1"/>
</dbReference>
<dbReference type="SUPFAM" id="SSF56496">
    <property type="entry name" value="Fibrinogen C-terminal domain-like"/>
    <property type="match status" value="1"/>
</dbReference>
<dbReference type="Pfam" id="PF00147">
    <property type="entry name" value="Fibrinogen_C"/>
    <property type="match status" value="1"/>
</dbReference>
<dbReference type="PROSITE" id="PS51406">
    <property type="entry name" value="FIBRINOGEN_C_2"/>
    <property type="match status" value="1"/>
</dbReference>
<comment type="caution">
    <text evidence="2">The sequence shown here is derived from an EMBL/GenBank/DDBJ whole genome shotgun (WGS) entry which is preliminary data.</text>
</comment>